<dbReference type="InterPro" id="IPR043129">
    <property type="entry name" value="ATPase_NBD"/>
</dbReference>
<evidence type="ECO:0000259" key="2">
    <source>
        <dbReference type="Pfam" id="PF02543"/>
    </source>
</evidence>
<dbReference type="InterPro" id="IPR003696">
    <property type="entry name" value="Carbtransf_dom"/>
</dbReference>
<reference evidence="4 5" key="1">
    <citation type="journal article" date="2017" name="Nat. Commun.">
        <title>In situ click chemistry generation of cyclooxygenase-2 inhibitors.</title>
        <authorList>
            <person name="Bhardwaj A."/>
            <person name="Kaur J."/>
            <person name="Wuest M."/>
            <person name="Wuest F."/>
        </authorList>
    </citation>
    <scope>NUCLEOTIDE SEQUENCE [LARGE SCALE GENOMIC DNA]</scope>
    <source>
        <strain evidence="4">S2_018_000_R2_106</strain>
    </source>
</reference>
<dbReference type="InterPro" id="IPR051338">
    <property type="entry name" value="NodU/CmcH_Carbamoyltrnsfr"/>
</dbReference>
<evidence type="ECO:0008006" key="6">
    <source>
        <dbReference type="Google" id="ProtNLM"/>
    </source>
</evidence>
<feature type="domain" description="Carbamoyltransferase C-terminal" evidence="3">
    <location>
        <begin position="412"/>
        <end position="593"/>
    </location>
</feature>
<proteinExistence type="inferred from homology"/>
<dbReference type="InterPro" id="IPR031730">
    <property type="entry name" value="Carbam_trans_C"/>
</dbReference>
<protein>
    <recommendedName>
        <fullName evidence="6">Carbamoyltransferase</fullName>
    </recommendedName>
</protein>
<dbReference type="InterPro" id="IPR038152">
    <property type="entry name" value="Carbam_trans_C_sf"/>
</dbReference>
<evidence type="ECO:0000313" key="4">
    <source>
        <dbReference type="EMBL" id="TKW60574.1"/>
    </source>
</evidence>
<dbReference type="Proteomes" id="UP000320948">
    <property type="component" value="Unassembled WGS sequence"/>
</dbReference>
<evidence type="ECO:0000256" key="1">
    <source>
        <dbReference type="ARBA" id="ARBA00006129"/>
    </source>
</evidence>
<sequence length="612" mass="68415">MSKAPVYILGISGLYQSSAAALLKDGVIVAAAQEERFTRIRYDSDFPHSSIAWCLAQAGITLEDVTHVAFYDKPLLKFTRLLQTYKAIAPVGLRSFLKSTEDWLAEKFLQRQKLIKELQHHHSSSTSAKILFAQHHLSHAASAFYPSPYSKAVVLVIDGLGELATTTVAIGSQEKLEIIREIAYPHSLGLLYSAFTAYIGYKPNGDEYKLMGLAAYGEPSYDELIRGHLIHVKPDGSFRLNMDYFDFTAEETLTNSRFHKLFGGAPRRRGTTPTQREMDLAASIQKVIEDVILRMTRALAAEFPDIPNLCLAGELAYNRPSNSRISADPQGFKNVWIQPAADDSGGAIGAAYCAWHQHMGMPLPAKDGITDAMHAGYLGPSFTNRQVERALDTLRAVYRPIKTEDELLDHTAEALAQGKVVGWFQGRMEFGDRALGNRSILGDPRNPDTQRNMGIKTRFTQSLRPSAASIARERLAEWFETDIPSPYMLLVAPLRKKHLKKNQTMPDGSIIRSQLPAITHADNTARLHTVQAESNRRFHALLKEFELLTQCPILANTPLARAGQPIVNTPEEAFHLFMSTDLDMLVIENNILYKEEQNPALLPHYQTHLNRR</sequence>
<dbReference type="CDD" id="cd24098">
    <property type="entry name" value="ASKHA_NBD_TobZ_N"/>
    <property type="match status" value="1"/>
</dbReference>
<dbReference type="Pfam" id="PF02543">
    <property type="entry name" value="Carbam_trans_N"/>
    <property type="match status" value="1"/>
</dbReference>
<gene>
    <name evidence="4" type="ORF">DI628_06635</name>
</gene>
<dbReference type="GO" id="GO:0003824">
    <property type="term" value="F:catalytic activity"/>
    <property type="evidence" value="ECO:0007669"/>
    <property type="project" value="InterPro"/>
</dbReference>
<evidence type="ECO:0000313" key="5">
    <source>
        <dbReference type="Proteomes" id="UP000320948"/>
    </source>
</evidence>
<dbReference type="PANTHER" id="PTHR34847:SF1">
    <property type="entry name" value="NODULATION PROTEIN U"/>
    <property type="match status" value="1"/>
</dbReference>
<dbReference type="Gene3D" id="3.90.870.20">
    <property type="entry name" value="Carbamoyltransferase, C-terminal domain"/>
    <property type="match status" value="1"/>
</dbReference>
<dbReference type="Gene3D" id="3.30.420.40">
    <property type="match status" value="2"/>
</dbReference>
<dbReference type="PANTHER" id="PTHR34847">
    <property type="entry name" value="NODULATION PROTEIN U"/>
    <property type="match status" value="1"/>
</dbReference>
<feature type="domain" description="Carbamoyltransferase" evidence="2">
    <location>
        <begin position="8"/>
        <end position="351"/>
    </location>
</feature>
<accession>A0A6N4R8K9</accession>
<name>A0A6N4R8K9_BLAVI</name>
<dbReference type="AlphaFoldDB" id="A0A6N4R8K9"/>
<comment type="caution">
    <text evidence="4">The sequence shown here is derived from an EMBL/GenBank/DDBJ whole genome shotgun (WGS) entry which is preliminary data.</text>
</comment>
<organism evidence="4 5">
    <name type="scientific">Blastochloris viridis</name>
    <name type="common">Rhodopseudomonas viridis</name>
    <dbReference type="NCBI Taxonomy" id="1079"/>
    <lineage>
        <taxon>Bacteria</taxon>
        <taxon>Pseudomonadati</taxon>
        <taxon>Pseudomonadota</taxon>
        <taxon>Alphaproteobacteria</taxon>
        <taxon>Hyphomicrobiales</taxon>
        <taxon>Blastochloridaceae</taxon>
        <taxon>Blastochloris</taxon>
    </lineage>
</organism>
<dbReference type="Pfam" id="PF16861">
    <property type="entry name" value="Carbam_trans_C"/>
    <property type="match status" value="1"/>
</dbReference>
<dbReference type="EMBL" id="VAFM01000002">
    <property type="protein sequence ID" value="TKW60574.1"/>
    <property type="molecule type" value="Genomic_DNA"/>
</dbReference>
<evidence type="ECO:0000259" key="3">
    <source>
        <dbReference type="Pfam" id="PF16861"/>
    </source>
</evidence>
<comment type="similarity">
    <text evidence="1">Belongs to the NodU/CmcH family.</text>
</comment>
<dbReference type="SUPFAM" id="SSF53067">
    <property type="entry name" value="Actin-like ATPase domain"/>
    <property type="match status" value="1"/>
</dbReference>